<protein>
    <submittedName>
        <fullName evidence="4">M20/M25/M40 family metallo-hydrolase</fullName>
    </submittedName>
</protein>
<evidence type="ECO:0000256" key="1">
    <source>
        <dbReference type="ARBA" id="ARBA00022801"/>
    </source>
</evidence>
<dbReference type="PANTHER" id="PTHR11014:SF63">
    <property type="entry name" value="METALLOPEPTIDASE, PUTATIVE (AFU_ORTHOLOGUE AFUA_6G09600)-RELATED"/>
    <property type="match status" value="1"/>
</dbReference>
<evidence type="ECO:0000313" key="4">
    <source>
        <dbReference type="EMBL" id="MCL1124816.1"/>
    </source>
</evidence>
<dbReference type="Gene3D" id="3.40.630.10">
    <property type="entry name" value="Zn peptidases"/>
    <property type="match status" value="2"/>
</dbReference>
<dbReference type="Gene3D" id="3.30.70.360">
    <property type="match status" value="1"/>
</dbReference>
<dbReference type="PIRSF" id="PIRSF005962">
    <property type="entry name" value="Pept_M20D_amidohydro"/>
    <property type="match status" value="1"/>
</dbReference>
<dbReference type="SUPFAM" id="SSF53187">
    <property type="entry name" value="Zn-dependent exopeptidases"/>
    <property type="match status" value="1"/>
</dbReference>
<feature type="signal peptide" evidence="2">
    <location>
        <begin position="1"/>
        <end position="22"/>
    </location>
</feature>
<dbReference type="InterPro" id="IPR002933">
    <property type="entry name" value="Peptidase_M20"/>
</dbReference>
<dbReference type="InterPro" id="IPR017439">
    <property type="entry name" value="Amidohydrolase"/>
</dbReference>
<dbReference type="InterPro" id="IPR036264">
    <property type="entry name" value="Bact_exopeptidase_dim_dom"/>
</dbReference>
<dbReference type="PANTHER" id="PTHR11014">
    <property type="entry name" value="PEPTIDASE M20 FAMILY MEMBER"/>
    <property type="match status" value="1"/>
</dbReference>
<comment type="caution">
    <text evidence="4">The sequence shown here is derived from an EMBL/GenBank/DDBJ whole genome shotgun (WGS) entry which is preliminary data.</text>
</comment>
<evidence type="ECO:0000256" key="2">
    <source>
        <dbReference type="SAM" id="SignalP"/>
    </source>
</evidence>
<keyword evidence="1" id="KW-0378">Hydrolase</keyword>
<dbReference type="EMBL" id="JAKIKS010000032">
    <property type="protein sequence ID" value="MCL1124816.1"/>
    <property type="molecule type" value="Genomic_DNA"/>
</dbReference>
<feature type="chain" id="PRO_5046388075" evidence="2">
    <location>
        <begin position="23"/>
        <end position="424"/>
    </location>
</feature>
<sequence>MLQKTLHYYCFILLILISPASAQTIAKGELQASINNALPQLEKIYLNFHQNPELSLQEKASSTIIAKELSQLGFNVTENIGGYGVVGLYKNGVGPTIMIRADMDALPITEQTNKPYASTKTTLDRNNNRVGIMHACGHDIHMTVLLGTAEELGTGANAMLKEGLFKRFALPDEILALHSSADLAAGTVGIISGPAMASVDSIDITVKGIGGHGAYPQMTKDPIVLASRIVLALQTIASREISPLEPNVMTVGAINGGTKYNIIPDEVKLQLTLRSYNPDVKKQQILALKRLVKGIAISAGLPENLMPQVKINATETSVPPVYNDPTLSAKVTKALVAQLGQSHVIVVPPVMAGEDFGLYGLTQEKRPMTLFWLGAVNPKIYAQSKKSESTLPSLHSSVFAPDYPLTIDTGVQAMTAVSMSLFNQ</sequence>
<evidence type="ECO:0000313" key="5">
    <source>
        <dbReference type="Proteomes" id="UP001203423"/>
    </source>
</evidence>
<reference evidence="4 5" key="1">
    <citation type="submission" date="2022-01" db="EMBL/GenBank/DDBJ databases">
        <title>Whole genome-based taxonomy of the Shewanellaceae.</title>
        <authorList>
            <person name="Martin-Rodriguez A.J."/>
        </authorList>
    </citation>
    <scope>NUCLEOTIDE SEQUENCE [LARGE SCALE GENOMIC DNA]</scope>
    <source>
        <strain evidence="4 5">DSM 17177</strain>
    </source>
</reference>
<dbReference type="Proteomes" id="UP001203423">
    <property type="component" value="Unassembled WGS sequence"/>
</dbReference>
<keyword evidence="2" id="KW-0732">Signal</keyword>
<dbReference type="Pfam" id="PF01546">
    <property type="entry name" value="Peptidase_M20"/>
    <property type="match status" value="1"/>
</dbReference>
<dbReference type="Pfam" id="PF07687">
    <property type="entry name" value="M20_dimer"/>
    <property type="match status" value="1"/>
</dbReference>
<dbReference type="SUPFAM" id="SSF55031">
    <property type="entry name" value="Bacterial exopeptidase dimerisation domain"/>
    <property type="match status" value="1"/>
</dbReference>
<keyword evidence="5" id="KW-1185">Reference proteome</keyword>
<evidence type="ECO:0000259" key="3">
    <source>
        <dbReference type="Pfam" id="PF07687"/>
    </source>
</evidence>
<dbReference type="InterPro" id="IPR011650">
    <property type="entry name" value="Peptidase_M20_dimer"/>
</dbReference>
<dbReference type="RefSeq" id="WP_248940094.1">
    <property type="nucleotide sequence ID" value="NZ_JAKIKS010000032.1"/>
</dbReference>
<organism evidence="4 5">
    <name type="scientific">Shewanella surugensis</name>
    <dbReference type="NCBI Taxonomy" id="212020"/>
    <lineage>
        <taxon>Bacteria</taxon>
        <taxon>Pseudomonadati</taxon>
        <taxon>Pseudomonadota</taxon>
        <taxon>Gammaproteobacteria</taxon>
        <taxon>Alteromonadales</taxon>
        <taxon>Shewanellaceae</taxon>
        <taxon>Shewanella</taxon>
    </lineage>
</organism>
<name>A0ABT0LAT1_9GAMM</name>
<feature type="domain" description="Peptidase M20 dimerisation" evidence="3">
    <location>
        <begin position="201"/>
        <end position="289"/>
    </location>
</feature>
<accession>A0ABT0LAT1</accession>
<proteinExistence type="predicted"/>
<gene>
    <name evidence="4" type="ORF">L2764_10110</name>
</gene>